<evidence type="ECO:0000313" key="2">
    <source>
        <dbReference type="Proteomes" id="UP000057981"/>
    </source>
</evidence>
<proteinExistence type="predicted"/>
<sequence length="111" mass="12705">MLLKPILPVLEYVAFYDYIKNELCENKEIVEMKCNGKCYLAKEMAKASETSETGNDKKQTSIETSVVFFQEIIKTSVSSIFIYTLKANIPSDYNISYSFLDINSIFHPPKV</sequence>
<dbReference type="Proteomes" id="UP000057981">
    <property type="component" value="Chromosome"/>
</dbReference>
<name>A0A0P0CH75_9FLAO</name>
<dbReference type="AlphaFoldDB" id="A0A0P0CH75"/>
<dbReference type="PATRIC" id="fig|1736674.3.peg.2126"/>
<organism evidence="1 2">
    <name type="scientific">Pseudalgibacter alginicilyticus</name>
    <dbReference type="NCBI Taxonomy" id="1736674"/>
    <lineage>
        <taxon>Bacteria</taxon>
        <taxon>Pseudomonadati</taxon>
        <taxon>Bacteroidota</taxon>
        <taxon>Flavobacteriia</taxon>
        <taxon>Flavobacteriales</taxon>
        <taxon>Flavobacteriaceae</taxon>
        <taxon>Pseudalgibacter</taxon>
    </lineage>
</organism>
<reference evidence="1 2" key="1">
    <citation type="submission" date="2015-10" db="EMBL/GenBank/DDBJ databases">
        <authorList>
            <person name="Gilbert D.G."/>
        </authorList>
    </citation>
    <scope>NUCLEOTIDE SEQUENCE [LARGE SCALE GENOMIC DNA]</scope>
    <source>
        <strain evidence="2">HZ-22</strain>
    </source>
</reference>
<protein>
    <submittedName>
        <fullName evidence="1">Uncharacterized protein</fullName>
    </submittedName>
</protein>
<gene>
    <name evidence="1" type="ORF">APS56_10385</name>
</gene>
<dbReference type="KEGG" id="ahz:APS56_10385"/>
<dbReference type="STRING" id="1736674.APS56_10385"/>
<evidence type="ECO:0000313" key="1">
    <source>
        <dbReference type="EMBL" id="ALJ05501.1"/>
    </source>
</evidence>
<keyword evidence="2" id="KW-1185">Reference proteome</keyword>
<dbReference type="EMBL" id="CP012898">
    <property type="protein sequence ID" value="ALJ05501.1"/>
    <property type="molecule type" value="Genomic_DNA"/>
</dbReference>
<accession>A0A0P0CH75</accession>